<feature type="repeat" description="RCC1" evidence="3">
    <location>
        <begin position="569"/>
        <end position="622"/>
    </location>
</feature>
<proteinExistence type="predicted"/>
<feature type="repeat" description="RCC1" evidence="3">
    <location>
        <begin position="279"/>
        <end position="336"/>
    </location>
</feature>
<dbReference type="InterPro" id="IPR058923">
    <property type="entry name" value="RCC1-like_dom"/>
</dbReference>
<dbReference type="OrthoDB" id="61110at2759"/>
<dbReference type="PANTHER" id="PTHR45982">
    <property type="entry name" value="REGULATOR OF CHROMOSOME CONDENSATION"/>
    <property type="match status" value="1"/>
</dbReference>
<evidence type="ECO:0000256" key="2">
    <source>
        <dbReference type="ARBA" id="ARBA00022737"/>
    </source>
</evidence>
<organism evidence="6 7">
    <name type="scientific">Meira miltonrushii</name>
    <dbReference type="NCBI Taxonomy" id="1280837"/>
    <lineage>
        <taxon>Eukaryota</taxon>
        <taxon>Fungi</taxon>
        <taxon>Dikarya</taxon>
        <taxon>Basidiomycota</taxon>
        <taxon>Ustilaginomycotina</taxon>
        <taxon>Exobasidiomycetes</taxon>
        <taxon>Exobasidiales</taxon>
        <taxon>Brachybasidiaceae</taxon>
        <taxon>Meira</taxon>
    </lineage>
</organism>
<feature type="domain" description="RCC1-like" evidence="5">
    <location>
        <begin position="136"/>
        <end position="618"/>
    </location>
</feature>
<dbReference type="PRINTS" id="PR00633">
    <property type="entry name" value="RCCNDNSATION"/>
</dbReference>
<gene>
    <name evidence="6" type="ORF">FA14DRAFT_159856</name>
</gene>
<feature type="region of interest" description="Disordered" evidence="4">
    <location>
        <begin position="1"/>
        <end position="56"/>
    </location>
</feature>
<dbReference type="Proteomes" id="UP000245771">
    <property type="component" value="Unassembled WGS sequence"/>
</dbReference>
<dbReference type="Gene3D" id="2.130.10.30">
    <property type="entry name" value="Regulator of chromosome condensation 1/beta-lactamase-inhibitor protein II"/>
    <property type="match status" value="1"/>
</dbReference>
<evidence type="ECO:0000256" key="1">
    <source>
        <dbReference type="ARBA" id="ARBA00022658"/>
    </source>
</evidence>
<dbReference type="STRING" id="1280837.A0A316VPR0"/>
<keyword evidence="2" id="KW-0677">Repeat</keyword>
<evidence type="ECO:0000256" key="4">
    <source>
        <dbReference type="SAM" id="MobiDB-lite"/>
    </source>
</evidence>
<feature type="compositionally biased region" description="Polar residues" evidence="4">
    <location>
        <begin position="22"/>
        <end position="38"/>
    </location>
</feature>
<dbReference type="InterPro" id="IPR051553">
    <property type="entry name" value="Ran_GTPase-activating"/>
</dbReference>
<dbReference type="RefSeq" id="XP_025358443.1">
    <property type="nucleotide sequence ID" value="XM_025498419.1"/>
</dbReference>
<dbReference type="SUPFAM" id="SSF50985">
    <property type="entry name" value="RCC1/BLIP-II"/>
    <property type="match status" value="1"/>
</dbReference>
<dbReference type="FunCoup" id="A0A316VPR0">
    <property type="interactions" value="693"/>
</dbReference>
<reference evidence="6 7" key="1">
    <citation type="journal article" date="2018" name="Mol. Biol. Evol.">
        <title>Broad Genomic Sampling Reveals a Smut Pathogenic Ancestry of the Fungal Clade Ustilaginomycotina.</title>
        <authorList>
            <person name="Kijpornyongpan T."/>
            <person name="Mondo S.J."/>
            <person name="Barry K."/>
            <person name="Sandor L."/>
            <person name="Lee J."/>
            <person name="Lipzen A."/>
            <person name="Pangilinan J."/>
            <person name="LaButti K."/>
            <person name="Hainaut M."/>
            <person name="Henrissat B."/>
            <person name="Grigoriev I.V."/>
            <person name="Spatafora J.W."/>
            <person name="Aime M.C."/>
        </authorList>
    </citation>
    <scope>NUCLEOTIDE SEQUENCE [LARGE SCALE GENOMIC DNA]</scope>
    <source>
        <strain evidence="6 7">MCA 3882</strain>
    </source>
</reference>
<dbReference type="Pfam" id="PF25390">
    <property type="entry name" value="WD40_RLD"/>
    <property type="match status" value="1"/>
</dbReference>
<keyword evidence="1" id="KW-0344">Guanine-nucleotide releasing factor</keyword>
<dbReference type="InterPro" id="IPR000408">
    <property type="entry name" value="Reg_chr_condens"/>
</dbReference>
<dbReference type="PROSITE" id="PS50012">
    <property type="entry name" value="RCC1_3"/>
    <property type="match status" value="6"/>
</dbReference>
<dbReference type="PROSITE" id="PS00626">
    <property type="entry name" value="RCC1_2"/>
    <property type="match status" value="1"/>
</dbReference>
<accession>A0A316VPR0</accession>
<evidence type="ECO:0000256" key="3">
    <source>
        <dbReference type="PROSITE-ProRule" id="PRU00235"/>
    </source>
</evidence>
<dbReference type="GO" id="GO:0005737">
    <property type="term" value="C:cytoplasm"/>
    <property type="evidence" value="ECO:0007669"/>
    <property type="project" value="TreeGrafter"/>
</dbReference>
<feature type="region of interest" description="Disordered" evidence="4">
    <location>
        <begin position="214"/>
        <end position="235"/>
    </location>
</feature>
<name>A0A316VPR0_9BASI</name>
<evidence type="ECO:0000259" key="5">
    <source>
        <dbReference type="Pfam" id="PF25390"/>
    </source>
</evidence>
<protein>
    <submittedName>
        <fullName evidence="6">RCC1/BLIP-II</fullName>
    </submittedName>
</protein>
<evidence type="ECO:0000313" key="7">
    <source>
        <dbReference type="Proteomes" id="UP000245771"/>
    </source>
</evidence>
<sequence>MPTKALVPPKAAIAGNKRGRSRTPSIAPTAAAETTNPKTPGKRKASGEIDGIGNGKLNALATPSVAGTPRSAKRTRQDPSLYVIKKGINALPAPILPITKALLKEHLASSVSSPFSNVPQNAEDLSKQPPVLTREMFVFGNGDMGQHGLGTDVLDEIKRPRRHVMLGDLIKEGKLGSQGLETVAAGGMHTLAIDSTGRIFSWGINDNACLGRETSRDPNVETEELETQPLPVEGLSPTGQGILGGEASAGGGTEGAVEHFRATRVAAGDSVSVALSDRGELRVWGSFRSNDGLLGFDGTIGSAKLQYKPVSLPALIKHSFVQVSCGADHVLALSTEGIVFSWGNGQQGQLGRRIIERRKINGLTPERLHLRDIVSIGAAAYHSFAIDKRGEVWAWGLNTLSQLGVGTKDDVLTMPERVPSLSPKNLGGARVIQAHGGQHHSLFLLDDGRVFGCGRCDGLELGIPESHPAMKEVVEARNAWSAQRDEELKSEMVAYEKRMAEKRASQTGPGGGGISGTEMILSEEDMPPRRGPPPDEYVRVPAHIPFPNDAKITSISCGARHNLAVDQSGTVYSWGFGVSSQLGQGDEEQIETPTPVVSKQLKPFSTVFANAGGQHCVLLAVSKGEEEMNGASA</sequence>
<dbReference type="PANTHER" id="PTHR45982:SF1">
    <property type="entry name" value="REGULATOR OF CHROMOSOME CONDENSATION"/>
    <property type="match status" value="1"/>
</dbReference>
<dbReference type="InterPro" id="IPR009091">
    <property type="entry name" value="RCC1/BLIP-II"/>
</dbReference>
<dbReference type="AlphaFoldDB" id="A0A316VPR0"/>
<dbReference type="InParanoid" id="A0A316VPR0"/>
<feature type="repeat" description="RCC1" evidence="3">
    <location>
        <begin position="337"/>
        <end position="389"/>
    </location>
</feature>
<dbReference type="GO" id="GO:0005085">
    <property type="term" value="F:guanyl-nucleotide exchange factor activity"/>
    <property type="evidence" value="ECO:0007669"/>
    <property type="project" value="TreeGrafter"/>
</dbReference>
<feature type="repeat" description="RCC1" evidence="3">
    <location>
        <begin position="134"/>
        <end position="196"/>
    </location>
</feature>
<feature type="repeat" description="RCC1" evidence="3">
    <location>
        <begin position="390"/>
        <end position="447"/>
    </location>
</feature>
<dbReference type="GeneID" id="37020200"/>
<keyword evidence="7" id="KW-1185">Reference proteome</keyword>
<dbReference type="EMBL" id="KZ819602">
    <property type="protein sequence ID" value="PWN38141.1"/>
    <property type="molecule type" value="Genomic_DNA"/>
</dbReference>
<evidence type="ECO:0000313" key="6">
    <source>
        <dbReference type="EMBL" id="PWN38141.1"/>
    </source>
</evidence>
<feature type="repeat" description="RCC1" evidence="3">
    <location>
        <begin position="197"/>
        <end position="278"/>
    </location>
</feature>